<evidence type="ECO:0000313" key="7">
    <source>
        <dbReference type="EMBL" id="GFH53709.1"/>
    </source>
</evidence>
<feature type="domain" description="K Homology" evidence="6">
    <location>
        <begin position="427"/>
        <end position="498"/>
    </location>
</feature>
<evidence type="ECO:0000256" key="1">
    <source>
        <dbReference type="ARBA" id="ARBA00004123"/>
    </source>
</evidence>
<reference evidence="7 8" key="1">
    <citation type="journal article" date="2021" name="Sci. Rep.">
        <title>The genome of the diatom Chaetoceros tenuissimus carries an ancient integrated fragment of an extant virus.</title>
        <authorList>
            <person name="Hongo Y."/>
            <person name="Kimura K."/>
            <person name="Takaki Y."/>
            <person name="Yoshida Y."/>
            <person name="Baba S."/>
            <person name="Kobayashi G."/>
            <person name="Nagasaki K."/>
            <person name="Hano T."/>
            <person name="Tomaru Y."/>
        </authorList>
    </citation>
    <scope>NUCLEOTIDE SEQUENCE [LARGE SCALE GENOMIC DNA]</scope>
    <source>
        <strain evidence="7 8">NIES-3715</strain>
    </source>
</reference>
<accession>A0AAD3CXG8</accession>
<feature type="domain" description="K Homology" evidence="6">
    <location>
        <begin position="93"/>
        <end position="180"/>
    </location>
</feature>
<dbReference type="CDD" id="cd00105">
    <property type="entry name" value="KH-I"/>
    <property type="match status" value="2"/>
</dbReference>
<keyword evidence="3" id="KW-0539">Nucleus</keyword>
<dbReference type="EMBL" id="BLLK01000047">
    <property type="protein sequence ID" value="GFH53709.1"/>
    <property type="molecule type" value="Genomic_DNA"/>
</dbReference>
<feature type="region of interest" description="Disordered" evidence="5">
    <location>
        <begin position="306"/>
        <end position="328"/>
    </location>
</feature>
<comment type="caution">
    <text evidence="7">The sequence shown here is derived from an EMBL/GenBank/DDBJ whole genome shotgun (WGS) entry which is preliminary data.</text>
</comment>
<feature type="domain" description="K Homology" evidence="6">
    <location>
        <begin position="334"/>
        <end position="407"/>
    </location>
</feature>
<dbReference type="SUPFAM" id="SSF54791">
    <property type="entry name" value="Eukaryotic type KH-domain (KH-domain type I)"/>
    <property type="match status" value="4"/>
</dbReference>
<dbReference type="PANTHER" id="PTHR10288">
    <property type="entry name" value="KH DOMAIN CONTAINING RNA BINDING PROTEIN"/>
    <property type="match status" value="1"/>
</dbReference>
<dbReference type="SMART" id="SM00322">
    <property type="entry name" value="KH"/>
    <property type="match status" value="4"/>
</dbReference>
<evidence type="ECO:0000256" key="5">
    <source>
        <dbReference type="SAM" id="MobiDB-lite"/>
    </source>
</evidence>
<dbReference type="InterPro" id="IPR004088">
    <property type="entry name" value="KH_dom_type_1"/>
</dbReference>
<keyword evidence="2" id="KW-0677">Repeat</keyword>
<name>A0AAD3CXG8_9STRA</name>
<organism evidence="7 8">
    <name type="scientific">Chaetoceros tenuissimus</name>
    <dbReference type="NCBI Taxonomy" id="426638"/>
    <lineage>
        <taxon>Eukaryota</taxon>
        <taxon>Sar</taxon>
        <taxon>Stramenopiles</taxon>
        <taxon>Ochrophyta</taxon>
        <taxon>Bacillariophyta</taxon>
        <taxon>Coscinodiscophyceae</taxon>
        <taxon>Chaetocerotophycidae</taxon>
        <taxon>Chaetocerotales</taxon>
        <taxon>Chaetocerotaceae</taxon>
        <taxon>Chaetoceros</taxon>
    </lineage>
</organism>
<sequence>MADDHLDAVARAKAIAARLQGLGGATVSTQPEPPTDANAVADAALAALGQSTNSGSKRKRWGDDPSSNSGGGGVSSLDDALAQAMSAKRVNTGQTTQKLMIPVEKYPGYNFIGLLIGPGGSKQRELINEAGGNVRISIRGKGSSSSNANPRGDDEPLHVLLEGDAENVQRAADLIEPLLNDPIKAQEEKDRQLKGLNSSSGYQPKPVAEILGLNGAGGHYGPGEGAEVIEEKIGIPNGFVGYIIGKGGESITSMQRKSGCRVQIQKESEMEPGTTQRIITLTGATPESVSMCRGIIEEMVQERARLNESRGGGQAGGSNAAGQAAQLQRALSEGQSHVTVAVPNGDVGLIIGKGGMTIRSIQERSGANVQIPQGPDHDNPAIRTVNITHPNKEGAEFAKTLIEETLATKLNHGGGGVSYGAAVGGAGSTSVTVQIPDADVGMCIGKSGCVIREMQQRTQTRIQIPSQPTPGQIYRLATVTGPPEGCAKVQEIIARISAEQSSQFVMTGEVFNTYGQQAYGQQAYGQQAYGGAQQAGGQADYSAQWAAYYAAQGQSAGAATAGATAGTAATSQAATSTDAAATGGADQYYEDFFRYAYHYGEEAARKTYGAWSPPEGTPNPYGVNPNLAAASAPTPAPAPAAPTAADVKDSSARRGVSNLPAWMTQK</sequence>
<dbReference type="PROSITE" id="PS50084">
    <property type="entry name" value="KH_TYPE_1"/>
    <property type="match status" value="4"/>
</dbReference>
<evidence type="ECO:0000256" key="4">
    <source>
        <dbReference type="PROSITE-ProRule" id="PRU00117"/>
    </source>
</evidence>
<protein>
    <recommendedName>
        <fullName evidence="6">K Homology domain-containing protein</fullName>
    </recommendedName>
</protein>
<dbReference type="InterPro" id="IPR015096">
    <property type="entry name" value="FUBP_C"/>
</dbReference>
<feature type="compositionally biased region" description="Low complexity" evidence="5">
    <location>
        <begin position="317"/>
        <end position="328"/>
    </location>
</feature>
<gene>
    <name evidence="7" type="ORF">CTEN210_10185</name>
</gene>
<dbReference type="Pfam" id="PF00013">
    <property type="entry name" value="KH_1"/>
    <property type="match status" value="3"/>
</dbReference>
<proteinExistence type="predicted"/>
<feature type="region of interest" description="Disordered" evidence="5">
    <location>
        <begin position="51"/>
        <end position="77"/>
    </location>
</feature>
<comment type="subcellular location">
    <subcellularLocation>
        <location evidence="1">Nucleus</location>
    </subcellularLocation>
</comment>
<dbReference type="Proteomes" id="UP001054902">
    <property type="component" value="Unassembled WGS sequence"/>
</dbReference>
<dbReference type="InterPro" id="IPR004087">
    <property type="entry name" value="KH_dom"/>
</dbReference>
<keyword evidence="8" id="KW-1185">Reference proteome</keyword>
<feature type="domain" description="K Homology" evidence="6">
    <location>
        <begin position="227"/>
        <end position="301"/>
    </location>
</feature>
<dbReference type="Pfam" id="PF22675">
    <property type="entry name" value="KH-I_KHDC4-BBP"/>
    <property type="match status" value="1"/>
</dbReference>
<dbReference type="GO" id="GO:0003723">
    <property type="term" value="F:RNA binding"/>
    <property type="evidence" value="ECO:0007669"/>
    <property type="project" value="UniProtKB-UniRule"/>
</dbReference>
<dbReference type="GO" id="GO:0005634">
    <property type="term" value="C:nucleus"/>
    <property type="evidence" value="ECO:0007669"/>
    <property type="project" value="UniProtKB-SubCell"/>
</dbReference>
<evidence type="ECO:0000256" key="2">
    <source>
        <dbReference type="ARBA" id="ARBA00022737"/>
    </source>
</evidence>
<dbReference type="GO" id="GO:0006355">
    <property type="term" value="P:regulation of DNA-templated transcription"/>
    <property type="evidence" value="ECO:0007669"/>
    <property type="project" value="InterPro"/>
</dbReference>
<evidence type="ECO:0000256" key="3">
    <source>
        <dbReference type="ARBA" id="ARBA00023242"/>
    </source>
</evidence>
<dbReference type="InterPro" id="IPR036612">
    <property type="entry name" value="KH_dom_type_1_sf"/>
</dbReference>
<evidence type="ECO:0000313" key="8">
    <source>
        <dbReference type="Proteomes" id="UP001054902"/>
    </source>
</evidence>
<dbReference type="Gene3D" id="3.30.1370.10">
    <property type="entry name" value="K Homology domain, type 1"/>
    <property type="match status" value="4"/>
</dbReference>
<feature type="region of interest" description="Disordered" evidence="5">
    <location>
        <begin position="622"/>
        <end position="666"/>
    </location>
</feature>
<evidence type="ECO:0000259" key="6">
    <source>
        <dbReference type="SMART" id="SM00322"/>
    </source>
</evidence>
<dbReference type="InterPro" id="IPR055256">
    <property type="entry name" value="KH_1_KHDC4/BBP-like"/>
</dbReference>
<dbReference type="AlphaFoldDB" id="A0AAD3CXG8"/>
<dbReference type="Pfam" id="PF09005">
    <property type="entry name" value="FUBP_C"/>
    <property type="match status" value="1"/>
</dbReference>
<keyword evidence="4" id="KW-0694">RNA-binding</keyword>